<dbReference type="Proteomes" id="UP000217676">
    <property type="component" value="Chromosome"/>
</dbReference>
<dbReference type="EMBL" id="AP017424">
    <property type="protein sequence ID" value="BAU87504.1"/>
    <property type="molecule type" value="Genomic_DNA"/>
</dbReference>
<proteinExistence type="predicted"/>
<keyword evidence="2" id="KW-1185">Reference proteome</keyword>
<evidence type="ECO:0000313" key="1">
    <source>
        <dbReference type="EMBL" id="BAU87504.1"/>
    </source>
</evidence>
<dbReference type="AlphaFoldDB" id="A0A160P7U5"/>
<evidence type="ECO:0008006" key="3">
    <source>
        <dbReference type="Google" id="ProtNLM"/>
    </source>
</evidence>
<dbReference type="SUPFAM" id="SSF101874">
    <property type="entry name" value="YceI-like"/>
    <property type="match status" value="1"/>
</dbReference>
<dbReference type="InterPro" id="IPR036761">
    <property type="entry name" value="TTHA0802/YceI-like_sf"/>
</dbReference>
<sequence>MDVPIDGSRHAGFEATGEFRRGAFGLDFAPGLLGDIIKVSLEAEFVEPQ</sequence>
<organism evidence="1 2">
    <name type="scientific">Streptomyces laurentii</name>
    <dbReference type="NCBI Taxonomy" id="39478"/>
    <lineage>
        <taxon>Bacteria</taxon>
        <taxon>Bacillati</taxon>
        <taxon>Actinomycetota</taxon>
        <taxon>Actinomycetes</taxon>
        <taxon>Kitasatosporales</taxon>
        <taxon>Streptomycetaceae</taxon>
        <taxon>Streptomyces</taxon>
    </lineage>
</organism>
<dbReference type="KEGG" id="slau:SLA_6638"/>
<reference evidence="1 2" key="1">
    <citation type="journal article" date="2016" name="Genome Announc.">
        <title>Complete Genome Sequence of Thiostrepton-Producing Streptomyces laurentii ATCC 31255.</title>
        <authorList>
            <person name="Doi K."/>
            <person name="Fujino Y."/>
            <person name="Nagayoshi Y."/>
            <person name="Ohshima T."/>
            <person name="Ogata S."/>
        </authorList>
    </citation>
    <scope>NUCLEOTIDE SEQUENCE [LARGE SCALE GENOMIC DNA]</scope>
    <source>
        <strain evidence="1 2">ATCC 31255</strain>
    </source>
</reference>
<name>A0A160P7U5_STRLU</name>
<accession>A0A160P7U5</accession>
<gene>
    <name evidence="1" type="ORF">SLA_6638</name>
</gene>
<protein>
    <recommendedName>
        <fullName evidence="3">Lipid/polyisoprenoid-binding YceI-like domain-containing protein</fullName>
    </recommendedName>
</protein>
<evidence type="ECO:0000313" key="2">
    <source>
        <dbReference type="Proteomes" id="UP000217676"/>
    </source>
</evidence>